<protein>
    <recommendedName>
        <fullName evidence="5">Core-binding (CB) domain-containing protein</fullName>
    </recommendedName>
</protein>
<feature type="region of interest" description="Disordered" evidence="2">
    <location>
        <begin position="151"/>
        <end position="183"/>
    </location>
</feature>
<feature type="compositionally biased region" description="Basic residues" evidence="2">
    <location>
        <begin position="81"/>
        <end position="91"/>
    </location>
</feature>
<proteinExistence type="predicted"/>
<dbReference type="PANTHER" id="PTHR35617:SF3">
    <property type="entry name" value="CORE-BINDING (CB) DOMAIN-CONTAINING PROTEIN"/>
    <property type="match status" value="1"/>
</dbReference>
<dbReference type="PANTHER" id="PTHR35617">
    <property type="entry name" value="PHAGE_INTEGRASE DOMAIN-CONTAINING PROTEIN"/>
    <property type="match status" value="1"/>
</dbReference>
<feature type="compositionally biased region" description="Basic and acidic residues" evidence="2">
    <location>
        <begin position="494"/>
        <end position="503"/>
    </location>
</feature>
<dbReference type="Proteomes" id="UP001174136">
    <property type="component" value="Unassembled WGS sequence"/>
</dbReference>
<feature type="region of interest" description="Disordered" evidence="2">
    <location>
        <begin position="63"/>
        <end position="119"/>
    </location>
</feature>
<dbReference type="AlphaFoldDB" id="A0AA47NCM1"/>
<feature type="region of interest" description="Disordered" evidence="2">
    <location>
        <begin position="472"/>
        <end position="524"/>
    </location>
</feature>
<dbReference type="GO" id="GO:0003677">
    <property type="term" value="F:DNA binding"/>
    <property type="evidence" value="ECO:0007669"/>
    <property type="project" value="UniProtKB-KW"/>
</dbReference>
<evidence type="ECO:0000256" key="2">
    <source>
        <dbReference type="SAM" id="MobiDB-lite"/>
    </source>
</evidence>
<dbReference type="SUPFAM" id="SSF47823">
    <property type="entry name" value="lambda integrase-like, N-terminal domain"/>
    <property type="match status" value="1"/>
</dbReference>
<dbReference type="Gene3D" id="1.10.287.3160">
    <property type="match status" value="1"/>
</dbReference>
<keyword evidence="4" id="KW-1185">Reference proteome</keyword>
<sequence>MASHYCRICSASMSASDGHRECPMCLGAAHVLEDVDDPCSAACDLSRGERQRRAALICGHVQEGRRERRRSPVQPLPSSGHGRKWSHKRGRQRESPHRPSQRAAPTPAKRPAERPAERLATATVTEGGGAESLQILSALQALAQKMDRLVGRRGSSPDTRPPGQEGALSSGPVSRGEEEERSDADVLSLYAPHTGDDLMGDLQTGSAELGDGSMRAEEVPVSSLMTWVLSAANILGLEAPTPAPAPVGGIWEGIPCASPPPPVPVLPDYTAMLRSSWGKVTQRPQFNAGCRQLATAAYPVETGLGDMPPVEPSMAALTSLGLTGVSPNPRCPRKECAKTDRLATRTFNAAARAARMGNALAITLASLRKTLSRDDQDARALLDAALSSHAQLTRDVGDAMGSAVLCRRQVWLAQTSLPEPIKQELLNLPVAPGHVFHPGSQEVLDRAERAAASREAVQRVCRKPASVVSGASVGRYRPRLPARPPLRGNTPQASRDRRFRPPDQRSAPYSRSRGRGGQQRGAGRDWCAGMGLEPAACPMPQVLRFLQSELDQGKAASTVKVYASAISAFHQGVDNGPLGRHPLVCQFLKGARRLRPGRTLRAPGWDLPTVLTSLTVGPYEPILDADLRSLSLKTAFLLALCSAKCVSELCALSVSDDCLRWQAGGVSVSLWPNPAFLPKVLTPQSINQVLEVTQFQTSSTSQAEQDKLLTLCPVRALRAYLARTQSLRKAHSQLFICYGAARQGLPLSKQRLSHWLVEGAGNTGSFWYEGSLYQEYGYVLGCP</sequence>
<name>A0AA47NCM1_MERPO</name>
<gene>
    <name evidence="3" type="ORF">N1851_000025</name>
</gene>
<evidence type="ECO:0000313" key="4">
    <source>
        <dbReference type="Proteomes" id="UP001174136"/>
    </source>
</evidence>
<dbReference type="InterPro" id="IPR010998">
    <property type="entry name" value="Integrase_recombinase_N"/>
</dbReference>
<evidence type="ECO:0000313" key="3">
    <source>
        <dbReference type="EMBL" id="KAK0156593.1"/>
    </source>
</evidence>
<evidence type="ECO:0000256" key="1">
    <source>
        <dbReference type="ARBA" id="ARBA00023125"/>
    </source>
</evidence>
<dbReference type="Gene3D" id="1.10.150.130">
    <property type="match status" value="1"/>
</dbReference>
<accession>A0AA47NCM1</accession>
<organism evidence="3 4">
    <name type="scientific">Merluccius polli</name>
    <name type="common">Benguela hake</name>
    <name type="synonym">Merluccius cadenati</name>
    <dbReference type="NCBI Taxonomy" id="89951"/>
    <lineage>
        <taxon>Eukaryota</taxon>
        <taxon>Metazoa</taxon>
        <taxon>Chordata</taxon>
        <taxon>Craniata</taxon>
        <taxon>Vertebrata</taxon>
        <taxon>Euteleostomi</taxon>
        <taxon>Actinopterygii</taxon>
        <taxon>Neopterygii</taxon>
        <taxon>Teleostei</taxon>
        <taxon>Neoteleostei</taxon>
        <taxon>Acanthomorphata</taxon>
        <taxon>Zeiogadaria</taxon>
        <taxon>Gadariae</taxon>
        <taxon>Gadiformes</taxon>
        <taxon>Gadoidei</taxon>
        <taxon>Merlucciidae</taxon>
        <taxon>Merluccius</taxon>
    </lineage>
</organism>
<keyword evidence="1" id="KW-0238">DNA-binding</keyword>
<dbReference type="EMBL" id="JAOPHQ010000001">
    <property type="protein sequence ID" value="KAK0156593.1"/>
    <property type="molecule type" value="Genomic_DNA"/>
</dbReference>
<comment type="caution">
    <text evidence="3">The sequence shown here is derived from an EMBL/GenBank/DDBJ whole genome shotgun (WGS) entry which is preliminary data.</text>
</comment>
<evidence type="ECO:0008006" key="5">
    <source>
        <dbReference type="Google" id="ProtNLM"/>
    </source>
</evidence>
<reference evidence="3" key="1">
    <citation type="journal article" date="2023" name="Front. Mar. Sci.">
        <title>A new Merluccius polli reference genome to investigate the effects of global change in West African waters.</title>
        <authorList>
            <person name="Mateo J.L."/>
            <person name="Blanco-Fernandez C."/>
            <person name="Garcia-Vazquez E."/>
            <person name="Machado-Schiaffino G."/>
        </authorList>
    </citation>
    <scope>NUCLEOTIDE SEQUENCE</scope>
    <source>
        <strain evidence="3">C29</strain>
        <tissue evidence="3">Fin</tissue>
    </source>
</reference>